<evidence type="ECO:0000256" key="8">
    <source>
        <dbReference type="HAMAP-Rule" id="MF_00100"/>
    </source>
</evidence>
<organism evidence="13">
    <name type="scientific">Candidatus Fermentithermobacillus carboniphilus</name>
    <dbReference type="NCBI Taxonomy" id="3085328"/>
    <lineage>
        <taxon>Bacteria</taxon>
        <taxon>Bacillati</taxon>
        <taxon>Bacillota</taxon>
        <taxon>Candidatus Fermentithermobacillia</taxon>
        <taxon>Candidatus Fermentithermobacillales</taxon>
        <taxon>Candidatus Fermentithermobacillaceae</taxon>
        <taxon>Candidatus Fermentithermobacillus</taxon>
    </lineage>
</organism>
<dbReference type="FunFam" id="2.40.30.10:FF:000007">
    <property type="entry name" value="Translation initiation factor IF-2"/>
    <property type="match status" value="1"/>
</dbReference>
<dbReference type="CDD" id="cd03692">
    <property type="entry name" value="mtIF2_IVc"/>
    <property type="match status" value="1"/>
</dbReference>
<dbReference type="FunFam" id="2.40.30.10:FF:000008">
    <property type="entry name" value="Translation initiation factor IF-2"/>
    <property type="match status" value="1"/>
</dbReference>
<dbReference type="Gene3D" id="3.40.50.10050">
    <property type="entry name" value="Translation initiation factor IF- 2, domain 3"/>
    <property type="match status" value="1"/>
</dbReference>
<name>A0AAT9LEC2_9FIRM</name>
<dbReference type="GO" id="GO:0005829">
    <property type="term" value="C:cytosol"/>
    <property type="evidence" value="ECO:0007669"/>
    <property type="project" value="TreeGrafter"/>
</dbReference>
<dbReference type="GO" id="GO:0003743">
    <property type="term" value="F:translation initiation factor activity"/>
    <property type="evidence" value="ECO:0007669"/>
    <property type="project" value="UniProtKB-UniRule"/>
</dbReference>
<evidence type="ECO:0000256" key="1">
    <source>
        <dbReference type="ARBA" id="ARBA00007733"/>
    </source>
</evidence>
<reference evidence="13" key="1">
    <citation type="submission" date="2020-10" db="EMBL/GenBank/DDBJ databases">
        <authorList>
            <person name="Kadnikov V."/>
            <person name="Beletsky A.V."/>
            <person name="Mardanov A.V."/>
            <person name="Karnachuk O.V."/>
            <person name="Ravin N.V."/>
        </authorList>
    </citation>
    <scope>NUCLEOTIDE SEQUENCE</scope>
    <source>
        <strain evidence="13">Bu02</strain>
    </source>
</reference>
<comment type="function">
    <text evidence="7 8 9">One of the essential components for the initiation of protein synthesis. Protects formylmethionyl-tRNA from spontaneous hydrolysis and promotes its binding to the 30S ribosomal subunits. Also involved in the hydrolysis of GTP during the formation of the 70S ribosomal complex.</text>
</comment>
<evidence type="ECO:0000256" key="10">
    <source>
        <dbReference type="SAM" id="Coils"/>
    </source>
</evidence>
<dbReference type="Gene3D" id="1.10.10.2480">
    <property type="match status" value="1"/>
</dbReference>
<dbReference type="InterPro" id="IPR005225">
    <property type="entry name" value="Small_GTP-bd"/>
</dbReference>
<proteinExistence type="inferred from homology"/>
<dbReference type="InterPro" id="IPR023115">
    <property type="entry name" value="TIF_IF2_dom3"/>
</dbReference>
<dbReference type="SUPFAM" id="SSF52540">
    <property type="entry name" value="P-loop containing nucleoside triphosphate hydrolases"/>
    <property type="match status" value="1"/>
</dbReference>
<dbReference type="Gene3D" id="3.40.50.300">
    <property type="entry name" value="P-loop containing nucleotide triphosphate hydrolases"/>
    <property type="match status" value="1"/>
</dbReference>
<dbReference type="PROSITE" id="PS51722">
    <property type="entry name" value="G_TR_2"/>
    <property type="match status" value="1"/>
</dbReference>
<keyword evidence="10" id="KW-0175">Coiled coil</keyword>
<feature type="coiled-coil region" evidence="10">
    <location>
        <begin position="522"/>
        <end position="549"/>
    </location>
</feature>
<keyword evidence="3 8" id="KW-0396">Initiation factor</keyword>
<feature type="binding site" evidence="8">
    <location>
        <begin position="317"/>
        <end position="321"/>
    </location>
    <ligand>
        <name>GTP</name>
        <dbReference type="ChEBI" id="CHEBI:37565"/>
    </ligand>
</feature>
<dbReference type="FunFam" id="3.40.50.10050:FF:000001">
    <property type="entry name" value="Translation initiation factor IF-2"/>
    <property type="match status" value="1"/>
</dbReference>
<dbReference type="SUPFAM" id="SSF50447">
    <property type="entry name" value="Translation proteins"/>
    <property type="match status" value="2"/>
</dbReference>
<keyword evidence="5 8" id="KW-0648">Protein biosynthesis</keyword>
<evidence type="ECO:0000259" key="12">
    <source>
        <dbReference type="PROSITE" id="PS51722"/>
    </source>
</evidence>
<dbReference type="InterPro" id="IPR009000">
    <property type="entry name" value="Transl_B-barrel_sf"/>
</dbReference>
<evidence type="ECO:0000256" key="6">
    <source>
        <dbReference type="ARBA" id="ARBA00023134"/>
    </source>
</evidence>
<evidence type="ECO:0000256" key="11">
    <source>
        <dbReference type="SAM" id="MobiDB-lite"/>
    </source>
</evidence>
<evidence type="ECO:0000256" key="2">
    <source>
        <dbReference type="ARBA" id="ARBA00020675"/>
    </source>
</evidence>
<protein>
    <recommendedName>
        <fullName evidence="2 8">Translation initiation factor IF-2</fullName>
    </recommendedName>
</protein>
<feature type="compositionally biased region" description="Polar residues" evidence="11">
    <location>
        <begin position="115"/>
        <end position="127"/>
    </location>
</feature>
<feature type="binding site" evidence="8">
    <location>
        <begin position="271"/>
        <end position="278"/>
    </location>
    <ligand>
        <name>GTP</name>
        <dbReference type="ChEBI" id="CHEBI:37565"/>
    </ligand>
</feature>
<keyword evidence="6 8" id="KW-0342">GTP-binding</keyword>
<dbReference type="InterPro" id="IPR053905">
    <property type="entry name" value="EF-G-like_DII"/>
</dbReference>
<evidence type="ECO:0000256" key="7">
    <source>
        <dbReference type="ARBA" id="ARBA00025162"/>
    </source>
</evidence>
<dbReference type="EMBL" id="CP062796">
    <property type="protein sequence ID" value="QUL99044.1"/>
    <property type="molecule type" value="Genomic_DNA"/>
</dbReference>
<feature type="domain" description="Tr-type G" evidence="12">
    <location>
        <begin position="262"/>
        <end position="431"/>
    </location>
</feature>
<dbReference type="InterPro" id="IPR015760">
    <property type="entry name" value="TIF_IF2"/>
</dbReference>
<feature type="binding site" evidence="8">
    <location>
        <begin position="371"/>
        <end position="374"/>
    </location>
    <ligand>
        <name>GTP</name>
        <dbReference type="ChEBI" id="CHEBI:37565"/>
    </ligand>
</feature>
<evidence type="ECO:0000256" key="5">
    <source>
        <dbReference type="ARBA" id="ARBA00022917"/>
    </source>
</evidence>
<evidence type="ECO:0000256" key="9">
    <source>
        <dbReference type="RuleBase" id="RU000644"/>
    </source>
</evidence>
<dbReference type="GO" id="GO:0005525">
    <property type="term" value="F:GTP binding"/>
    <property type="evidence" value="ECO:0007669"/>
    <property type="project" value="UniProtKB-KW"/>
</dbReference>
<dbReference type="InterPro" id="IPR000795">
    <property type="entry name" value="T_Tr_GTP-bd_dom"/>
</dbReference>
<dbReference type="Pfam" id="PF11987">
    <property type="entry name" value="IF-2"/>
    <property type="match status" value="1"/>
</dbReference>
<evidence type="ECO:0000256" key="3">
    <source>
        <dbReference type="ARBA" id="ARBA00022540"/>
    </source>
</evidence>
<dbReference type="InterPro" id="IPR044145">
    <property type="entry name" value="IF2_II"/>
</dbReference>
<dbReference type="Pfam" id="PF22042">
    <property type="entry name" value="EF-G_D2"/>
    <property type="match status" value="1"/>
</dbReference>
<dbReference type="FunFam" id="3.40.50.300:FF:000019">
    <property type="entry name" value="Translation initiation factor IF-2"/>
    <property type="match status" value="1"/>
</dbReference>
<dbReference type="NCBIfam" id="TIGR00231">
    <property type="entry name" value="small_GTP"/>
    <property type="match status" value="1"/>
</dbReference>
<feature type="region of interest" description="G-domain" evidence="8">
    <location>
        <begin position="265"/>
        <end position="413"/>
    </location>
</feature>
<reference evidence="13" key="2">
    <citation type="journal article" date="2023" name="Biology">
        <title>Prokaryotic Life Associated with Coal-Fire Gas Vents Revealed by Metagenomics.</title>
        <authorList>
            <person name="Kadnikov V.V."/>
            <person name="Mardanov A.V."/>
            <person name="Beletsky A.V."/>
            <person name="Karnachuk O.V."/>
            <person name="Ravin N.V."/>
        </authorList>
    </citation>
    <scope>NUCLEOTIDE SEQUENCE</scope>
    <source>
        <strain evidence="13">Bu02</strain>
    </source>
</reference>
<dbReference type="InterPro" id="IPR036925">
    <property type="entry name" value="TIF_IF2_dom3_sf"/>
</dbReference>
<dbReference type="CDD" id="cd03702">
    <property type="entry name" value="IF2_mtIF2_II"/>
    <property type="match status" value="1"/>
</dbReference>
<dbReference type="InterPro" id="IPR006847">
    <property type="entry name" value="IF2_N"/>
</dbReference>
<dbReference type="SUPFAM" id="SSF52156">
    <property type="entry name" value="Initiation factor IF2/eIF5b, domain 3"/>
    <property type="match status" value="1"/>
</dbReference>
<dbReference type="CDD" id="cd01887">
    <property type="entry name" value="IF2_eIF5B"/>
    <property type="match status" value="1"/>
</dbReference>
<keyword evidence="8" id="KW-0963">Cytoplasm</keyword>
<evidence type="ECO:0000256" key="4">
    <source>
        <dbReference type="ARBA" id="ARBA00022741"/>
    </source>
</evidence>
<dbReference type="KEGG" id="fcz:IMF26_02960"/>
<dbReference type="AlphaFoldDB" id="A0AAT9LEC2"/>
<dbReference type="PANTHER" id="PTHR43381:SF5">
    <property type="entry name" value="TR-TYPE G DOMAIN-CONTAINING PROTEIN"/>
    <property type="match status" value="1"/>
</dbReference>
<comment type="similarity">
    <text evidence="1 8 9">Belongs to the TRAFAC class translation factor GTPase superfamily. Classic translation factor GTPase family. IF-2 subfamily.</text>
</comment>
<comment type="subcellular location">
    <subcellularLocation>
        <location evidence="8">Cytoplasm</location>
    </subcellularLocation>
</comment>
<sequence>MKKRIRVYELARELGVDSKDVINALSDMGIQVKNHMTALDDSTCNSIREKFGAKKAAPAVRVGAQAGRVVSGEALPGSKSQQKEPQSKQVKAPEASGGARPTLSGGPVLKKTIQGVPQSESRGSQKGPQAVQPRERTLNAKEVPAAPKGTERDARGGGVKGQTPGQAKSEKQTTGARRVVIQGDTPVRELASLIGVPVALVLRTLMSLGMLVNINQNVSPEVACKVAQKLGCVVTVKEPEKSPEEMIIQELECPDDPAKSVPRPPVVTVMGHVDHGKTSLLDAIRHTNVTAKEAGGITQHIGASVVEYQGNKIIFLDTPGHEAFTEMRARGARVTDVAVLVVAADDGVMPQTIEAMNHAKAAGVPVVVAINKIDKPGAKPERVKQQLAEIGLLPEEWGGDTVVVECSAKTGQGLDELLEMILLVAEMQELKADPTRKARGYIIESRMDKGRGPVATAIIRSGVLKVGDVVITDTTWGKIRAMFDGKGRQVKKAGPSTPVELVGLNELPSAGDSFLVVDDEKIAKEVSEKRKLERRAHELESSHRLTLEELFKKQEEDARRELKLIVKSDVQGSLEAILQALGKIETGEVKLEVIHSGVGAIIESDVMLAKASKAKILGFNVRPDVNARNVAESEKVDIRTYRIIYDLLDDVSNMLKGLVKPKLEEVVLGRAEVRATFHVPNVGTVAGCYVLNGKVTRQSGVRLVRDGVVVYEGKIASLKRFKDDVSEVSQGYECGIGLDRFQDIKPGDIIEAFTVREVMPA</sequence>
<gene>
    <name evidence="8 13" type="primary">infB</name>
    <name evidence="13" type="ORF">IMF26_02960</name>
</gene>
<dbReference type="NCBIfam" id="TIGR00487">
    <property type="entry name" value="IF-2"/>
    <property type="match status" value="1"/>
</dbReference>
<evidence type="ECO:0000313" key="13">
    <source>
        <dbReference type="EMBL" id="QUL99044.1"/>
    </source>
</evidence>
<dbReference type="HAMAP" id="MF_00100_B">
    <property type="entry name" value="IF_2_B"/>
    <property type="match status" value="1"/>
</dbReference>
<dbReference type="InterPro" id="IPR027417">
    <property type="entry name" value="P-loop_NTPase"/>
</dbReference>
<dbReference type="PANTHER" id="PTHR43381">
    <property type="entry name" value="TRANSLATION INITIATION FACTOR IF-2-RELATED"/>
    <property type="match status" value="1"/>
</dbReference>
<dbReference type="PROSITE" id="PS01176">
    <property type="entry name" value="IF2"/>
    <property type="match status" value="1"/>
</dbReference>
<accession>A0AAT9LEC2</accession>
<dbReference type="InterPro" id="IPR000178">
    <property type="entry name" value="TF_IF2_bacterial-like"/>
</dbReference>
<dbReference type="GO" id="GO:0003924">
    <property type="term" value="F:GTPase activity"/>
    <property type="evidence" value="ECO:0007669"/>
    <property type="project" value="UniProtKB-UniRule"/>
</dbReference>
<feature type="region of interest" description="Disordered" evidence="11">
    <location>
        <begin position="73"/>
        <end position="177"/>
    </location>
</feature>
<dbReference type="Pfam" id="PF04760">
    <property type="entry name" value="IF2_N"/>
    <property type="match status" value="2"/>
</dbReference>
<keyword evidence="4 8" id="KW-0547">Nucleotide-binding</keyword>
<dbReference type="Pfam" id="PF00009">
    <property type="entry name" value="GTP_EFTU"/>
    <property type="match status" value="1"/>
</dbReference>
<dbReference type="Gene3D" id="2.40.30.10">
    <property type="entry name" value="Translation factors"/>
    <property type="match status" value="2"/>
</dbReference>